<dbReference type="InterPro" id="IPR050721">
    <property type="entry name" value="Trk_Ktr_HKT_K-transport"/>
</dbReference>
<evidence type="ECO:0000256" key="2">
    <source>
        <dbReference type="ARBA" id="ARBA00022448"/>
    </source>
</evidence>
<keyword evidence="4" id="KW-0630">Potassium</keyword>
<evidence type="ECO:0000313" key="10">
    <source>
        <dbReference type="Proteomes" id="UP000730161"/>
    </source>
</evidence>
<dbReference type="RefSeq" id="WP_211531724.1">
    <property type="nucleotide sequence ID" value="NZ_JWHL01000027.1"/>
</dbReference>
<dbReference type="PANTHER" id="PTHR43833">
    <property type="entry name" value="POTASSIUM CHANNEL PROTEIN 2-RELATED-RELATED"/>
    <property type="match status" value="1"/>
</dbReference>
<evidence type="ECO:0000256" key="1">
    <source>
        <dbReference type="ARBA" id="ARBA00003660"/>
    </source>
</evidence>
<evidence type="ECO:0000256" key="6">
    <source>
        <dbReference type="ARBA" id="ARBA00023065"/>
    </source>
</evidence>
<dbReference type="InterPro" id="IPR003148">
    <property type="entry name" value="RCK_N"/>
</dbReference>
<gene>
    <name evidence="9" type="ORF">RJ53_10945</name>
</gene>
<proteinExistence type="predicted"/>
<feature type="domain" description="RCK N-terminal" evidence="7">
    <location>
        <begin position="1"/>
        <end position="122"/>
    </location>
</feature>
<dbReference type="GO" id="GO:0005886">
    <property type="term" value="C:plasma membrane"/>
    <property type="evidence" value="ECO:0007669"/>
    <property type="project" value="InterPro"/>
</dbReference>
<dbReference type="Pfam" id="PF02080">
    <property type="entry name" value="TrkA_C"/>
    <property type="match status" value="1"/>
</dbReference>
<accession>A0A8J7WBL6</accession>
<evidence type="ECO:0000259" key="8">
    <source>
        <dbReference type="PROSITE" id="PS51202"/>
    </source>
</evidence>
<reference evidence="9" key="1">
    <citation type="submission" date="2014-12" db="EMBL/GenBank/DDBJ databases">
        <authorList>
            <person name="Huang H.-H."/>
            <person name="Chen S.-C."/>
            <person name="Lai M.-C."/>
        </authorList>
    </citation>
    <scope>NUCLEOTIDE SEQUENCE</scope>
    <source>
        <strain evidence="9">K1F9705b</strain>
    </source>
</reference>
<dbReference type="InterPro" id="IPR036721">
    <property type="entry name" value="RCK_C_sf"/>
</dbReference>
<dbReference type="Pfam" id="PF02254">
    <property type="entry name" value="TrkA_N"/>
    <property type="match status" value="1"/>
</dbReference>
<dbReference type="PRINTS" id="PR00335">
    <property type="entry name" value="KUPTAKETRKA"/>
</dbReference>
<dbReference type="GO" id="GO:0015079">
    <property type="term" value="F:potassium ion transmembrane transporter activity"/>
    <property type="evidence" value="ECO:0007669"/>
    <property type="project" value="InterPro"/>
</dbReference>
<keyword evidence="6" id="KW-0406">Ion transport</keyword>
<keyword evidence="10" id="KW-1185">Reference proteome</keyword>
<keyword evidence="3" id="KW-0633">Potassium transport</keyword>
<dbReference type="AlphaFoldDB" id="A0A8J7WBL6"/>
<name>A0A8J7WBL6_9EURY</name>
<dbReference type="Proteomes" id="UP000730161">
    <property type="component" value="Unassembled WGS sequence"/>
</dbReference>
<organism evidence="9 10">
    <name type="scientific">Methanocalculus chunghsingensis</name>
    <dbReference type="NCBI Taxonomy" id="156457"/>
    <lineage>
        <taxon>Archaea</taxon>
        <taxon>Methanobacteriati</taxon>
        <taxon>Methanobacteriota</taxon>
        <taxon>Stenosarchaea group</taxon>
        <taxon>Methanomicrobia</taxon>
        <taxon>Methanomicrobiales</taxon>
        <taxon>Methanocalculaceae</taxon>
        <taxon>Methanocalculus</taxon>
    </lineage>
</organism>
<dbReference type="OrthoDB" id="24929at2157"/>
<keyword evidence="5" id="KW-0520">NAD</keyword>
<dbReference type="SUPFAM" id="SSF116726">
    <property type="entry name" value="TrkA C-terminal domain-like"/>
    <property type="match status" value="1"/>
</dbReference>
<dbReference type="SUPFAM" id="SSF51735">
    <property type="entry name" value="NAD(P)-binding Rossmann-fold domains"/>
    <property type="match status" value="1"/>
</dbReference>
<dbReference type="Gene3D" id="3.40.50.720">
    <property type="entry name" value="NAD(P)-binding Rossmann-like Domain"/>
    <property type="match status" value="1"/>
</dbReference>
<dbReference type="InterPro" id="IPR006036">
    <property type="entry name" value="K_uptake_TrkA"/>
</dbReference>
<protein>
    <submittedName>
        <fullName evidence="9">Potassium transporter TrkA</fullName>
    </submittedName>
</protein>
<dbReference type="PROSITE" id="PS51202">
    <property type="entry name" value="RCK_C"/>
    <property type="match status" value="1"/>
</dbReference>
<dbReference type="InterPro" id="IPR036291">
    <property type="entry name" value="NAD(P)-bd_dom_sf"/>
</dbReference>
<evidence type="ECO:0000256" key="3">
    <source>
        <dbReference type="ARBA" id="ARBA00022538"/>
    </source>
</evidence>
<dbReference type="PANTHER" id="PTHR43833:SF5">
    <property type="entry name" value="TRK SYSTEM POTASSIUM UPTAKE PROTEIN TRKA"/>
    <property type="match status" value="1"/>
</dbReference>
<evidence type="ECO:0000256" key="4">
    <source>
        <dbReference type="ARBA" id="ARBA00022958"/>
    </source>
</evidence>
<evidence type="ECO:0000313" key="9">
    <source>
        <dbReference type="EMBL" id="MBR1369965.1"/>
    </source>
</evidence>
<sequence>MYIIVVGLGGIGRNLAAIAAENGDSVVVIDRDEDRCADMLEEYDLLAITGNATDKAVLEDAGIDHTDALVATTSDDAANLMTCWLAKRYSVPNVVSVVNQKEHSELFNEVGVRISENPDEIVARSLYTWAENPNTQALASIPGGGIFEITVEEGSEGVDKEIRELEVKDYVFIAIHRAGDLLIPRGDLVILPEDVITVFSKKDSEVQSLRYLSQQFQKR</sequence>
<dbReference type="InterPro" id="IPR006037">
    <property type="entry name" value="RCK_C"/>
</dbReference>
<dbReference type="PROSITE" id="PS51201">
    <property type="entry name" value="RCK_N"/>
    <property type="match status" value="1"/>
</dbReference>
<dbReference type="Gene3D" id="3.30.70.1450">
    <property type="entry name" value="Regulator of K+ conductance, C-terminal domain"/>
    <property type="match status" value="1"/>
</dbReference>
<feature type="domain" description="RCK C-terminal" evidence="8">
    <location>
        <begin position="133"/>
        <end position="215"/>
    </location>
</feature>
<comment type="function">
    <text evidence="1">Part of a potassium transport system.</text>
</comment>
<keyword evidence="2" id="KW-0813">Transport</keyword>
<comment type="caution">
    <text evidence="9">The sequence shown here is derived from an EMBL/GenBank/DDBJ whole genome shotgun (WGS) entry which is preliminary data.</text>
</comment>
<evidence type="ECO:0000259" key="7">
    <source>
        <dbReference type="PROSITE" id="PS51201"/>
    </source>
</evidence>
<dbReference type="EMBL" id="JWHL01000027">
    <property type="protein sequence ID" value="MBR1369965.1"/>
    <property type="molecule type" value="Genomic_DNA"/>
</dbReference>
<evidence type="ECO:0000256" key="5">
    <source>
        <dbReference type="ARBA" id="ARBA00023027"/>
    </source>
</evidence>